<feature type="compositionally biased region" description="Polar residues" evidence="1">
    <location>
        <begin position="375"/>
        <end position="390"/>
    </location>
</feature>
<feature type="transmembrane region" description="Helical" evidence="2">
    <location>
        <begin position="6"/>
        <end position="30"/>
    </location>
</feature>
<feature type="compositionally biased region" description="Polar residues" evidence="1">
    <location>
        <begin position="566"/>
        <end position="580"/>
    </location>
</feature>
<feature type="compositionally biased region" description="Low complexity" evidence="1">
    <location>
        <begin position="589"/>
        <end position="604"/>
    </location>
</feature>
<accession>A0A2B7ZUI8</accession>
<feature type="compositionally biased region" description="Basic and acidic residues" evidence="1">
    <location>
        <begin position="90"/>
        <end position="99"/>
    </location>
</feature>
<name>A0A2B7ZUI8_9EURO</name>
<keyword evidence="2" id="KW-0812">Transmembrane</keyword>
<keyword evidence="2" id="KW-0472">Membrane</keyword>
<feature type="compositionally biased region" description="Polar residues" evidence="1">
    <location>
        <begin position="434"/>
        <end position="447"/>
    </location>
</feature>
<protein>
    <submittedName>
        <fullName evidence="3">Uncharacterized protein</fullName>
    </submittedName>
</protein>
<gene>
    <name evidence="3" type="ORF">GX50_00514</name>
</gene>
<evidence type="ECO:0000313" key="4">
    <source>
        <dbReference type="Proteomes" id="UP000226031"/>
    </source>
</evidence>
<dbReference type="VEuPathDB" id="FungiDB:EMCG_00861"/>
<feature type="compositionally biased region" description="Low complexity" evidence="1">
    <location>
        <begin position="476"/>
        <end position="485"/>
    </location>
</feature>
<evidence type="ECO:0000313" key="3">
    <source>
        <dbReference type="EMBL" id="PGH36652.1"/>
    </source>
</evidence>
<feature type="region of interest" description="Disordered" evidence="1">
    <location>
        <begin position="375"/>
        <end position="648"/>
    </location>
</feature>
<dbReference type="EMBL" id="PDND01000005">
    <property type="protein sequence ID" value="PGH36652.1"/>
    <property type="molecule type" value="Genomic_DNA"/>
</dbReference>
<organism evidence="3 4">
    <name type="scientific">[Emmonsia] crescens</name>
    <dbReference type="NCBI Taxonomy" id="73230"/>
    <lineage>
        <taxon>Eukaryota</taxon>
        <taxon>Fungi</taxon>
        <taxon>Dikarya</taxon>
        <taxon>Ascomycota</taxon>
        <taxon>Pezizomycotina</taxon>
        <taxon>Eurotiomycetes</taxon>
        <taxon>Eurotiomycetidae</taxon>
        <taxon>Onygenales</taxon>
        <taxon>Ajellomycetaceae</taxon>
        <taxon>Emergomyces</taxon>
    </lineage>
</organism>
<comment type="caution">
    <text evidence="3">The sequence shown here is derived from an EMBL/GenBank/DDBJ whole genome shotgun (WGS) entry which is preliminary data.</text>
</comment>
<dbReference type="AlphaFoldDB" id="A0A2B7ZUI8"/>
<feature type="compositionally biased region" description="Low complexity" evidence="1">
    <location>
        <begin position="613"/>
        <end position="645"/>
    </location>
</feature>
<keyword evidence="2" id="KW-1133">Transmembrane helix</keyword>
<feature type="region of interest" description="Disordered" evidence="1">
    <location>
        <begin position="155"/>
        <end position="176"/>
    </location>
</feature>
<feature type="region of interest" description="Disordered" evidence="1">
    <location>
        <begin position="681"/>
        <end position="720"/>
    </location>
</feature>
<feature type="region of interest" description="Disordered" evidence="1">
    <location>
        <begin position="733"/>
        <end position="815"/>
    </location>
</feature>
<evidence type="ECO:0000256" key="2">
    <source>
        <dbReference type="SAM" id="Phobius"/>
    </source>
</evidence>
<reference evidence="3 4" key="1">
    <citation type="submission" date="2017-10" db="EMBL/GenBank/DDBJ databases">
        <title>Comparative genomics in systemic dimorphic fungi from Ajellomycetaceae.</title>
        <authorList>
            <person name="Munoz J.F."/>
            <person name="Mcewen J.G."/>
            <person name="Clay O.K."/>
            <person name="Cuomo C.A."/>
        </authorList>
    </citation>
    <scope>NUCLEOTIDE SEQUENCE [LARGE SCALE GENOMIC DNA]</scope>
    <source>
        <strain evidence="3 4">UAMH4076</strain>
    </source>
</reference>
<keyword evidence="4" id="KW-1185">Reference proteome</keyword>
<sequence length="845" mass="91019">MAPLSDVVLISVVCAVTVFLSVLLVTVLCLRYRQKSILHSTGPDSNLYPQSRGILHSAFPFTYTGARQWSAIGSTDNIHGQVSPGILEPPHCHTSDRRFSRMSTLSTRNPRRLQKKSSRDIPLESIASPRSCAGPSDVENFDLFPHAIAELRADCTPNPKQPLQHDDNTDEDASGRITSWPLITRKGSYYDITATMRGRPYLVDSKLAKRRSEGILRQVSGSPPKHEMPPLPALRPPGLPHLARHDSMLLSNKSLDTAGSSILDDPVGEVLNDSVDLEAAREPRSRVHERYSSTGGWWLPASTRSGSGSRIPQASSLHRYSSISASSYKLGEERGSPRRSASMHYPARSSQILGVQSPISPRKLHVPPLGVARSLTSGPWTQSNIRNQMSQPPPIYELNTPSSPESDHGTGQGQTGSAILKPITENGKNGGSRPLSNTNGCLSNRAHSSSSSLLPTLAKTSIEEQKKGHQRRKSVRVSISQQSSIPTSLSPTIEEPEDSSCKSTPRAKTVTSTHQDKEASELPSITGDSQTPFNNDEQHLADGEGGETTPTPTPTPTPIERGFATNKLSATNPSAVSSPTPIDERPSIPRRSSLRRNLSTGLRSQNQAQSQPARSTSVTSASTTTRTSQRYASTPSTTTNTNSVSGFPGLENYANVIANMDREAGNRNSSDSPARNAFALRENSPLMEQETGASGVTKPRPLPILPLPKLSHPPSRSRPPKFRVALTTINSVSNIAMHDDSDGPGSEDSNKENDGNAGGKSDDGNGTPTPTPSPSQYYQLERGEVAGSSIQQEVIALPPDKQERSAGPLASTPLRARTGVGMEQLTSSMVRTPGSMYDQFGFLKE</sequence>
<feature type="region of interest" description="Disordered" evidence="1">
    <location>
        <begin position="87"/>
        <end position="120"/>
    </location>
</feature>
<proteinExistence type="predicted"/>
<evidence type="ECO:0000256" key="1">
    <source>
        <dbReference type="SAM" id="MobiDB-lite"/>
    </source>
</evidence>
<feature type="compositionally biased region" description="Polar residues" evidence="1">
    <location>
        <begin position="526"/>
        <end position="535"/>
    </location>
</feature>
<dbReference type="Proteomes" id="UP000226031">
    <property type="component" value="Unassembled WGS sequence"/>
</dbReference>